<dbReference type="InterPro" id="IPR025235">
    <property type="entry name" value="DUF4178"/>
</dbReference>
<dbReference type="Pfam" id="PF13785">
    <property type="entry name" value="DUF4178"/>
    <property type="match status" value="1"/>
</dbReference>
<keyword evidence="2" id="KW-0472">Membrane</keyword>
<keyword evidence="2" id="KW-1133">Transmembrane helix</keyword>
<keyword evidence="2" id="KW-0812">Transmembrane</keyword>
<feature type="region of interest" description="Disordered" evidence="1">
    <location>
        <begin position="30"/>
        <end position="55"/>
    </location>
</feature>
<evidence type="ECO:0000256" key="2">
    <source>
        <dbReference type="SAM" id="Phobius"/>
    </source>
</evidence>
<dbReference type="RefSeq" id="WP_102238421.1">
    <property type="nucleotide sequence ID" value="NZ_PNHK01000002.1"/>
</dbReference>
<organism evidence="4 5">
    <name type="scientific">Brevibacterium paucivorans</name>
    <dbReference type="NCBI Taxonomy" id="170994"/>
    <lineage>
        <taxon>Bacteria</taxon>
        <taxon>Bacillati</taxon>
        <taxon>Actinomycetota</taxon>
        <taxon>Actinomycetes</taxon>
        <taxon>Micrococcales</taxon>
        <taxon>Brevibacteriaceae</taxon>
        <taxon>Brevibacterium</taxon>
    </lineage>
</organism>
<feature type="domain" description="DUF4178" evidence="3">
    <location>
        <begin position="62"/>
        <end position="196"/>
    </location>
</feature>
<proteinExistence type="predicted"/>
<dbReference type="AlphaFoldDB" id="A0A2N6VMP1"/>
<reference evidence="4 5" key="1">
    <citation type="submission" date="2017-09" db="EMBL/GenBank/DDBJ databases">
        <title>Bacterial strain isolated from the female urinary microbiota.</title>
        <authorList>
            <person name="Thomas-White K."/>
            <person name="Kumar N."/>
            <person name="Forster S."/>
            <person name="Putonti C."/>
            <person name="Lawley T."/>
            <person name="Wolfe A.J."/>
        </authorList>
    </citation>
    <scope>NUCLEOTIDE SEQUENCE [LARGE SCALE GENOMIC DNA]</scope>
    <source>
        <strain evidence="4 5">UMB1301</strain>
    </source>
</reference>
<accession>A0A2N6VMP1</accession>
<evidence type="ECO:0000313" key="5">
    <source>
        <dbReference type="Proteomes" id="UP000235598"/>
    </source>
</evidence>
<name>A0A2N6VMP1_9MICO</name>
<dbReference type="Proteomes" id="UP000235598">
    <property type="component" value="Unassembled WGS sequence"/>
</dbReference>
<sequence length="206" mass="23122">MKFFLLFILIALIIGSVIYIVTTMRKARRREETEETYGATERTPRDPFATEQDTTGDPFKIRAGDMLQFGDDKYFVRGSIHFSEGVYTWHEHFFQADANATRRWLSVEADPDLQMALWQDAPGLSAQAGAAVVTYNNKQFRLDESGQANFTTEGTTGLPQSGVAQYADYESDDGTLLSFEKFGNGEWEVSIGRPLPRGSFTIYPGS</sequence>
<evidence type="ECO:0000259" key="3">
    <source>
        <dbReference type="Pfam" id="PF13785"/>
    </source>
</evidence>
<dbReference type="EMBL" id="PNHK01000002">
    <property type="protein sequence ID" value="PMD05386.1"/>
    <property type="molecule type" value="Genomic_DNA"/>
</dbReference>
<evidence type="ECO:0000313" key="4">
    <source>
        <dbReference type="EMBL" id="PMD05386.1"/>
    </source>
</evidence>
<evidence type="ECO:0000256" key="1">
    <source>
        <dbReference type="SAM" id="MobiDB-lite"/>
    </source>
</evidence>
<feature type="transmembrane region" description="Helical" evidence="2">
    <location>
        <begin position="6"/>
        <end position="22"/>
    </location>
</feature>
<comment type="caution">
    <text evidence="4">The sequence shown here is derived from an EMBL/GenBank/DDBJ whole genome shotgun (WGS) entry which is preliminary data.</text>
</comment>
<protein>
    <submittedName>
        <fullName evidence="4">DUF4178 domain-containing protein</fullName>
    </submittedName>
</protein>
<gene>
    <name evidence="4" type="ORF">CJ199_05030</name>
</gene>
<dbReference type="OrthoDB" id="3775810at2"/>